<comment type="subcellular location">
    <subcellularLocation>
        <location evidence="1">Membrane</location>
        <topology evidence="1">Multi-pass membrane protein</topology>
    </subcellularLocation>
</comment>
<sequence length="477" mass="49475">MGGLALVLGTLAILATSVSIAAPRRAVVLELDGIIGPGIADYVLRELAAIKPEDTELVILRMDTPGGLDTSMREIIRAMLAAPVPIVTYVAPGGARAASAGTYITYAGTIAAMAPGTNLGAATPIQIGASPLSPGAQPGPSSQPSPDKDGQAQQGAADSKSTGKPKTEPANVAPNTTEPSPAEPMDTESRKMINDAEAYIRSLADLNGRNAEWAAKAVRASVSLPASEALRLHVIDIIADDVPDLLHQIDGRTVTIGGKPRRLATAELQVVDLAPDWRTQLLTIIANPNIAYILLLIGVYGLFFEFANPGTVAPGVIGGISLLLAVFALNLLPVDYAGAGLVLLGIALMIAEAFIGSVGVIGIGGVIAFAVGSLLMFRSSATGFGLSLSVVVAATVVTAGFFLLIVAMLLRSRRRPIVTGREALIGGEGETVAWQGERGRVRVKGEIWQAYARHPLQPGTRIRVIGREGLILTVEPI</sequence>
<dbReference type="Proteomes" id="UP001279642">
    <property type="component" value="Unassembled WGS sequence"/>
</dbReference>
<dbReference type="Gene3D" id="2.40.50.140">
    <property type="entry name" value="Nucleic acid-binding proteins"/>
    <property type="match status" value="1"/>
</dbReference>
<evidence type="ECO:0000256" key="5">
    <source>
        <dbReference type="SAM" id="MobiDB-lite"/>
    </source>
</evidence>
<dbReference type="InterPro" id="IPR056739">
    <property type="entry name" value="NfeD_membrane"/>
</dbReference>
<keyword evidence="3 6" id="KW-1133">Transmembrane helix</keyword>
<evidence type="ECO:0000256" key="2">
    <source>
        <dbReference type="ARBA" id="ARBA00022692"/>
    </source>
</evidence>
<dbReference type="InterPro" id="IPR002810">
    <property type="entry name" value="NfeD-like_C"/>
</dbReference>
<feature type="compositionally biased region" description="Polar residues" evidence="5">
    <location>
        <begin position="151"/>
        <end position="164"/>
    </location>
</feature>
<dbReference type="InterPro" id="IPR029045">
    <property type="entry name" value="ClpP/crotonase-like_dom_sf"/>
</dbReference>
<comment type="caution">
    <text evidence="10">The sequence shown here is derived from an EMBL/GenBank/DDBJ whole genome shotgun (WGS) entry which is preliminary data.</text>
</comment>
<dbReference type="Pfam" id="PF24961">
    <property type="entry name" value="NfeD_membrane"/>
    <property type="match status" value="1"/>
</dbReference>
<dbReference type="InterPro" id="IPR056738">
    <property type="entry name" value="NfeD1b_N"/>
</dbReference>
<dbReference type="SUPFAM" id="SSF52096">
    <property type="entry name" value="ClpP/crotonase"/>
    <property type="match status" value="1"/>
</dbReference>
<accession>A0ABU5EDV6</accession>
<dbReference type="InterPro" id="IPR012340">
    <property type="entry name" value="NA-bd_OB-fold"/>
</dbReference>
<dbReference type="InterPro" id="IPR052165">
    <property type="entry name" value="Membrane_assoc_protease"/>
</dbReference>
<feature type="transmembrane region" description="Helical" evidence="6">
    <location>
        <begin position="311"/>
        <end position="330"/>
    </location>
</feature>
<feature type="domain" description="NfeD integral membrane" evidence="8">
    <location>
        <begin position="289"/>
        <end position="406"/>
    </location>
</feature>
<dbReference type="RefSeq" id="WP_320509608.1">
    <property type="nucleotide sequence ID" value="NZ_JAXCLW010000005.1"/>
</dbReference>
<dbReference type="CDD" id="cd07020">
    <property type="entry name" value="Clp_protease_NfeD_1"/>
    <property type="match status" value="1"/>
</dbReference>
<evidence type="ECO:0000313" key="11">
    <source>
        <dbReference type="Proteomes" id="UP001279642"/>
    </source>
</evidence>
<evidence type="ECO:0000256" key="6">
    <source>
        <dbReference type="SAM" id="Phobius"/>
    </source>
</evidence>
<keyword evidence="11" id="KW-1185">Reference proteome</keyword>
<protein>
    <submittedName>
        <fullName evidence="10">Nodulation protein NfeD</fullName>
    </submittedName>
</protein>
<dbReference type="PANTHER" id="PTHR33507:SF4">
    <property type="entry name" value="NODULATION COMPETITIVENESS PROTEIN NFED"/>
    <property type="match status" value="1"/>
</dbReference>
<evidence type="ECO:0000259" key="9">
    <source>
        <dbReference type="Pfam" id="PF25145"/>
    </source>
</evidence>
<evidence type="ECO:0000256" key="4">
    <source>
        <dbReference type="ARBA" id="ARBA00023136"/>
    </source>
</evidence>
<evidence type="ECO:0000259" key="7">
    <source>
        <dbReference type="Pfam" id="PF01957"/>
    </source>
</evidence>
<evidence type="ECO:0000259" key="8">
    <source>
        <dbReference type="Pfam" id="PF24961"/>
    </source>
</evidence>
<gene>
    <name evidence="10" type="ORF">SMD27_16945</name>
</gene>
<dbReference type="Pfam" id="PF01957">
    <property type="entry name" value="NfeD"/>
    <property type="match status" value="1"/>
</dbReference>
<feature type="compositionally biased region" description="Low complexity" evidence="5">
    <location>
        <begin position="128"/>
        <end position="145"/>
    </location>
</feature>
<feature type="transmembrane region" description="Helical" evidence="6">
    <location>
        <begin position="384"/>
        <end position="410"/>
    </location>
</feature>
<organism evidence="10 11">
    <name type="scientific">Dongia soli</name>
    <dbReference type="NCBI Taxonomy" id="600628"/>
    <lineage>
        <taxon>Bacteria</taxon>
        <taxon>Pseudomonadati</taxon>
        <taxon>Pseudomonadota</taxon>
        <taxon>Alphaproteobacteria</taxon>
        <taxon>Rhodospirillales</taxon>
        <taxon>Dongiaceae</taxon>
        <taxon>Dongia</taxon>
    </lineage>
</organism>
<keyword evidence="2 6" id="KW-0812">Transmembrane</keyword>
<reference evidence="10 11" key="1">
    <citation type="journal article" date="2016" name="Antonie Van Leeuwenhoek">
        <title>Dongia soli sp. nov., isolated from soil from Dokdo, Korea.</title>
        <authorList>
            <person name="Kim D.U."/>
            <person name="Lee H."/>
            <person name="Kim H."/>
            <person name="Kim S.G."/>
            <person name="Ka J.O."/>
        </authorList>
    </citation>
    <scope>NUCLEOTIDE SEQUENCE [LARGE SCALE GENOMIC DNA]</scope>
    <source>
        <strain evidence="10 11">D78</strain>
    </source>
</reference>
<dbReference type="SUPFAM" id="SSF141322">
    <property type="entry name" value="NfeD domain-like"/>
    <property type="match status" value="1"/>
</dbReference>
<evidence type="ECO:0000256" key="1">
    <source>
        <dbReference type="ARBA" id="ARBA00004141"/>
    </source>
</evidence>
<feature type="domain" description="NfeD-like C-terminal" evidence="7">
    <location>
        <begin position="421"/>
        <end position="476"/>
    </location>
</feature>
<feature type="region of interest" description="Disordered" evidence="5">
    <location>
        <begin position="125"/>
        <end position="188"/>
    </location>
</feature>
<keyword evidence="4 6" id="KW-0472">Membrane</keyword>
<evidence type="ECO:0000313" key="10">
    <source>
        <dbReference type="EMBL" id="MDY0884534.1"/>
    </source>
</evidence>
<feature type="transmembrane region" description="Helical" evidence="6">
    <location>
        <begin position="281"/>
        <end position="304"/>
    </location>
</feature>
<name>A0ABU5EDV6_9PROT</name>
<dbReference type="EMBL" id="JAXCLW010000005">
    <property type="protein sequence ID" value="MDY0884534.1"/>
    <property type="molecule type" value="Genomic_DNA"/>
</dbReference>
<feature type="domain" description="NfeD1b N-terminal" evidence="9">
    <location>
        <begin position="35"/>
        <end position="126"/>
    </location>
</feature>
<dbReference type="Pfam" id="PF25145">
    <property type="entry name" value="NfeD1b_N"/>
    <property type="match status" value="1"/>
</dbReference>
<feature type="transmembrane region" description="Helical" evidence="6">
    <location>
        <begin position="360"/>
        <end position="378"/>
    </location>
</feature>
<dbReference type="PANTHER" id="PTHR33507">
    <property type="entry name" value="INNER MEMBRANE PROTEIN YBBJ"/>
    <property type="match status" value="1"/>
</dbReference>
<evidence type="ECO:0000256" key="3">
    <source>
        <dbReference type="ARBA" id="ARBA00022989"/>
    </source>
</evidence>
<dbReference type="Gene3D" id="3.90.226.10">
    <property type="entry name" value="2-enoyl-CoA Hydratase, Chain A, domain 1"/>
    <property type="match status" value="1"/>
</dbReference>
<proteinExistence type="predicted"/>